<dbReference type="InterPro" id="IPR029061">
    <property type="entry name" value="THDP-binding"/>
</dbReference>
<dbReference type="SUPFAM" id="SSF52922">
    <property type="entry name" value="TK C-terminal domain-like"/>
    <property type="match status" value="1"/>
</dbReference>
<feature type="binding site" evidence="11">
    <location>
        <begin position="147"/>
        <end position="148"/>
    </location>
    <ligand>
        <name>thiamine diphosphate</name>
        <dbReference type="ChEBI" id="CHEBI:58937"/>
    </ligand>
</feature>
<keyword evidence="5 11" id="KW-0479">Metal-binding</keyword>
<comment type="function">
    <text evidence="10 11">Catalyzes the acyloin condensation reaction between C atoms 2 and 3 of pyruvate and glyceraldehyde 3-phosphate to yield 1-deoxy-D-xylulose-5-phosphate (DXP).</text>
</comment>
<keyword evidence="8 11" id="KW-0786">Thiamine pyrophosphate</keyword>
<proteinExistence type="inferred from homology"/>
<dbReference type="CDD" id="cd07033">
    <property type="entry name" value="TPP_PYR_DXS_TK_like"/>
    <property type="match status" value="1"/>
</dbReference>
<feature type="binding site" evidence="11">
    <location>
        <position position="286"/>
    </location>
    <ligand>
        <name>thiamine diphosphate</name>
        <dbReference type="ChEBI" id="CHEBI:58937"/>
    </ligand>
</feature>
<comment type="pathway">
    <text evidence="1 11">Metabolic intermediate biosynthesis; 1-deoxy-D-xylulose 5-phosphate biosynthesis; 1-deoxy-D-xylulose 5-phosphate from D-glyceraldehyde 3-phosphate and pyruvate: step 1/1.</text>
</comment>
<evidence type="ECO:0000313" key="14">
    <source>
        <dbReference type="Proteomes" id="UP000285138"/>
    </source>
</evidence>
<keyword evidence="6 11" id="KW-0460">Magnesium</keyword>
<dbReference type="HAMAP" id="MF_00315">
    <property type="entry name" value="DXP_synth"/>
    <property type="match status" value="1"/>
</dbReference>
<dbReference type="InterPro" id="IPR009014">
    <property type="entry name" value="Transketo_C/PFOR_II"/>
</dbReference>
<organism evidence="13 14">
    <name type="scientific">Candidatus Syntrophonatronum acetioxidans</name>
    <dbReference type="NCBI Taxonomy" id="1795816"/>
    <lineage>
        <taxon>Bacteria</taxon>
        <taxon>Bacillati</taxon>
        <taxon>Bacillota</taxon>
        <taxon>Clostridia</taxon>
        <taxon>Eubacteriales</taxon>
        <taxon>Syntrophomonadaceae</taxon>
        <taxon>Candidatus Syntrophonatronum</taxon>
    </lineage>
</organism>
<evidence type="ECO:0000256" key="9">
    <source>
        <dbReference type="ARBA" id="ARBA00023229"/>
    </source>
</evidence>
<evidence type="ECO:0000256" key="3">
    <source>
        <dbReference type="ARBA" id="ARBA00011738"/>
    </source>
</evidence>
<evidence type="ECO:0000256" key="11">
    <source>
        <dbReference type="HAMAP-Rule" id="MF_00315"/>
    </source>
</evidence>
<dbReference type="PANTHER" id="PTHR43322">
    <property type="entry name" value="1-D-DEOXYXYLULOSE 5-PHOSPHATE SYNTHASE-RELATED"/>
    <property type="match status" value="1"/>
</dbReference>
<dbReference type="FunFam" id="3.40.50.920:FF:000002">
    <property type="entry name" value="1-deoxy-D-xylulose-5-phosphate synthase"/>
    <property type="match status" value="1"/>
</dbReference>
<dbReference type="PROSITE" id="PS00802">
    <property type="entry name" value="TRANSKETOLASE_2"/>
    <property type="match status" value="1"/>
</dbReference>
<dbReference type="GO" id="GO:0016114">
    <property type="term" value="P:terpenoid biosynthetic process"/>
    <property type="evidence" value="ECO:0007669"/>
    <property type="project" value="UniProtKB-UniRule"/>
</dbReference>
<evidence type="ECO:0000256" key="4">
    <source>
        <dbReference type="ARBA" id="ARBA00022679"/>
    </source>
</evidence>
<dbReference type="GO" id="GO:0019288">
    <property type="term" value="P:isopentenyl diphosphate biosynthetic process, methylerythritol 4-phosphate pathway"/>
    <property type="evidence" value="ECO:0007669"/>
    <property type="project" value="TreeGrafter"/>
</dbReference>
<dbReference type="Pfam" id="PF13292">
    <property type="entry name" value="DXP_synthase_N"/>
    <property type="match status" value="1"/>
</dbReference>
<reference evidence="13 14" key="1">
    <citation type="submission" date="2018-08" db="EMBL/GenBank/DDBJ databases">
        <title>The metabolism and importance of syntrophic acetate oxidation coupled to methane or sulfide production in haloalkaline environments.</title>
        <authorList>
            <person name="Timmers P.H.A."/>
            <person name="Vavourakis C.D."/>
            <person name="Sorokin D.Y."/>
            <person name="Sinninghe Damste J.S."/>
            <person name="Muyzer G."/>
            <person name="Stams A.J.M."/>
            <person name="Plugge C.M."/>
        </authorList>
    </citation>
    <scope>NUCLEOTIDE SEQUENCE [LARGE SCALE GENOMIC DNA]</scope>
    <source>
        <strain evidence="13">MSAO_Bac1</strain>
    </source>
</reference>
<dbReference type="SMART" id="SM00861">
    <property type="entry name" value="Transket_pyr"/>
    <property type="match status" value="1"/>
</dbReference>
<evidence type="ECO:0000313" key="13">
    <source>
        <dbReference type="EMBL" id="RQD76378.1"/>
    </source>
</evidence>
<name>A0A424YFA7_9FIRM</name>
<comment type="caution">
    <text evidence="13">The sequence shown here is derived from an EMBL/GenBank/DDBJ whole genome shotgun (WGS) entry which is preliminary data.</text>
</comment>
<evidence type="ECO:0000256" key="8">
    <source>
        <dbReference type="ARBA" id="ARBA00023052"/>
    </source>
</evidence>
<dbReference type="EC" id="2.2.1.7" evidence="11"/>
<feature type="binding site" evidence="11">
    <location>
        <position position="175"/>
    </location>
    <ligand>
        <name>thiamine diphosphate</name>
        <dbReference type="ChEBI" id="CHEBI:58937"/>
    </ligand>
</feature>
<dbReference type="PROSITE" id="PS00801">
    <property type="entry name" value="TRANSKETOLASE_1"/>
    <property type="match status" value="1"/>
</dbReference>
<dbReference type="Pfam" id="PF02780">
    <property type="entry name" value="Transketolase_C"/>
    <property type="match status" value="1"/>
</dbReference>
<keyword evidence="7 11" id="KW-0784">Thiamine biosynthesis</keyword>
<evidence type="ECO:0000259" key="12">
    <source>
        <dbReference type="SMART" id="SM00861"/>
    </source>
</evidence>
<dbReference type="EMBL" id="QZAA01000119">
    <property type="protein sequence ID" value="RQD76378.1"/>
    <property type="molecule type" value="Genomic_DNA"/>
</dbReference>
<comment type="similarity">
    <text evidence="2 11">Belongs to the transketolase family. DXPS subfamily.</text>
</comment>
<dbReference type="Gene3D" id="3.40.50.920">
    <property type="match status" value="1"/>
</dbReference>
<dbReference type="GO" id="GO:0000287">
    <property type="term" value="F:magnesium ion binding"/>
    <property type="evidence" value="ECO:0007669"/>
    <property type="project" value="UniProtKB-UniRule"/>
</dbReference>
<dbReference type="CDD" id="cd02007">
    <property type="entry name" value="TPP_DXS"/>
    <property type="match status" value="1"/>
</dbReference>
<evidence type="ECO:0000256" key="5">
    <source>
        <dbReference type="ARBA" id="ARBA00022723"/>
    </source>
</evidence>
<feature type="binding site" evidence="11">
    <location>
        <position position="146"/>
    </location>
    <ligand>
        <name>Mg(2+)</name>
        <dbReference type="ChEBI" id="CHEBI:18420"/>
    </ligand>
</feature>
<dbReference type="NCBIfam" id="NF003933">
    <property type="entry name" value="PRK05444.2-2"/>
    <property type="match status" value="1"/>
</dbReference>
<gene>
    <name evidence="11 13" type="primary">dxs</name>
    <name evidence="13" type="ORF">D5R97_04480</name>
</gene>
<dbReference type="GO" id="GO:0009228">
    <property type="term" value="P:thiamine biosynthetic process"/>
    <property type="evidence" value="ECO:0007669"/>
    <property type="project" value="UniProtKB-UniRule"/>
</dbReference>
<dbReference type="InterPro" id="IPR049557">
    <property type="entry name" value="Transketolase_CS"/>
</dbReference>
<dbReference type="Proteomes" id="UP000285138">
    <property type="component" value="Unassembled WGS sequence"/>
</dbReference>
<dbReference type="NCBIfam" id="TIGR00204">
    <property type="entry name" value="dxs"/>
    <property type="match status" value="1"/>
</dbReference>
<keyword evidence="9 11" id="KW-0414">Isoprene biosynthesis</keyword>
<dbReference type="GO" id="GO:0008661">
    <property type="term" value="F:1-deoxy-D-xylulose-5-phosphate synthase activity"/>
    <property type="evidence" value="ECO:0007669"/>
    <property type="project" value="UniProtKB-UniRule"/>
</dbReference>
<comment type="subunit">
    <text evidence="3 11">Homodimer.</text>
</comment>
<dbReference type="FunFam" id="3.40.50.970:FF:000005">
    <property type="entry name" value="1-deoxy-D-xylulose-5-phosphate synthase"/>
    <property type="match status" value="1"/>
</dbReference>
<evidence type="ECO:0000256" key="1">
    <source>
        <dbReference type="ARBA" id="ARBA00004980"/>
    </source>
</evidence>
<accession>A0A424YFA7</accession>
<dbReference type="SUPFAM" id="SSF52518">
    <property type="entry name" value="Thiamin diphosphate-binding fold (THDP-binding)"/>
    <property type="match status" value="2"/>
</dbReference>
<feature type="binding site" evidence="11">
    <location>
        <begin position="115"/>
        <end position="117"/>
    </location>
    <ligand>
        <name>thiamine diphosphate</name>
        <dbReference type="ChEBI" id="CHEBI:58937"/>
    </ligand>
</feature>
<dbReference type="InterPro" id="IPR005475">
    <property type="entry name" value="Transketolase-like_Pyr-bd"/>
</dbReference>
<dbReference type="InterPro" id="IPR020826">
    <property type="entry name" value="Transketolase_BS"/>
</dbReference>
<feature type="domain" description="Transketolase-like pyrimidine-binding" evidence="12">
    <location>
        <begin position="316"/>
        <end position="480"/>
    </location>
</feature>
<dbReference type="InterPro" id="IPR033248">
    <property type="entry name" value="Transketolase_C"/>
</dbReference>
<dbReference type="UniPathway" id="UPA00064">
    <property type="reaction ID" value="UER00091"/>
</dbReference>
<sequence>MPGLLNSITGPADIKKLSLDKLKELSEEIREMLTDTVSKNGGHLSPNLGVVELTISLHSVFNSPRDKIVWDVGHQSYVHKLLTGRREQFSTLRCFEGMSGFPRKQESPHDVFQTGHASTSISAALGLAKARDLKKKRHHVIAVIGDGALTGGIALEALNHAGHAETDLLVVLNDNEMSISKNVGGMASYLNSLRADPAYSRMKEDVEFLMRRIPAIGDTVYKSLGRIKDSLKYLLVPGMLFEELGFTYLGPVDGHNISLLRQALVSAKKLKGPVLLHVLTKKGKGYHVAEKNPDQFHGIGPFDVKTGKPLKNSTSPSYTEVFSRTLINLAEKDKRIVGITAAMPSGTGLDKFAENFPERFIDVGIAEQHALTFSAGLAAEGFRPVVAIYSSFLQRGYDQIVHDICLQKLPVVIGIDRAGIVGEDGETHQGAFDISFLRHIPGMVVMAPQDERELQNMLYTALHHEGPVALRYPRGSGPGVPVKDEYERLDLGKSQILLSGPDLVIFALGTMVEVAQRAAEGLKEYGIKVTLVNARFVKPLDEHLIINLIQKCKKAITIEENVLQGGFGSGILELLEEKGINGYQLRRLGLPDCYIEHGPRSILLDKYGLNVSSLMEAALEMTEARTLKINPGSR</sequence>
<dbReference type="GO" id="GO:0005829">
    <property type="term" value="C:cytosol"/>
    <property type="evidence" value="ECO:0007669"/>
    <property type="project" value="TreeGrafter"/>
</dbReference>
<dbReference type="PANTHER" id="PTHR43322:SF5">
    <property type="entry name" value="1-DEOXY-D-XYLULOSE-5-PHOSPHATE SYNTHASE, CHLOROPLASTIC"/>
    <property type="match status" value="1"/>
</dbReference>
<comment type="cofactor">
    <cofactor evidence="11">
        <name>Mg(2+)</name>
        <dbReference type="ChEBI" id="CHEBI:18420"/>
    </cofactor>
    <text evidence="11">Binds 1 Mg(2+) ion per subunit.</text>
</comment>
<comment type="cofactor">
    <cofactor evidence="11">
        <name>thiamine diphosphate</name>
        <dbReference type="ChEBI" id="CHEBI:58937"/>
    </cofactor>
    <text evidence="11">Binds 1 thiamine pyrophosphate per subunit.</text>
</comment>
<protein>
    <recommendedName>
        <fullName evidence="11">1-deoxy-D-xylulose-5-phosphate synthase</fullName>
        <ecNumber evidence="11">2.2.1.7</ecNumber>
    </recommendedName>
    <alternativeName>
        <fullName evidence="11">1-deoxyxylulose-5-phosphate synthase</fullName>
        <shortName evidence="11">DXP synthase</shortName>
        <shortName evidence="11">DXPS</shortName>
    </alternativeName>
</protein>
<evidence type="ECO:0000256" key="2">
    <source>
        <dbReference type="ARBA" id="ARBA00011081"/>
    </source>
</evidence>
<evidence type="ECO:0000256" key="10">
    <source>
        <dbReference type="ARBA" id="ARBA00055605"/>
    </source>
</evidence>
<comment type="catalytic activity">
    <reaction evidence="11">
        <text>D-glyceraldehyde 3-phosphate + pyruvate + H(+) = 1-deoxy-D-xylulose 5-phosphate + CO2</text>
        <dbReference type="Rhea" id="RHEA:12605"/>
        <dbReference type="ChEBI" id="CHEBI:15361"/>
        <dbReference type="ChEBI" id="CHEBI:15378"/>
        <dbReference type="ChEBI" id="CHEBI:16526"/>
        <dbReference type="ChEBI" id="CHEBI:57792"/>
        <dbReference type="ChEBI" id="CHEBI:59776"/>
        <dbReference type="EC" id="2.2.1.7"/>
    </reaction>
</comment>
<dbReference type="Pfam" id="PF02779">
    <property type="entry name" value="Transket_pyr"/>
    <property type="match status" value="1"/>
</dbReference>
<feature type="binding site" evidence="11">
    <location>
        <position position="367"/>
    </location>
    <ligand>
        <name>thiamine diphosphate</name>
        <dbReference type="ChEBI" id="CHEBI:58937"/>
    </ligand>
</feature>
<feature type="binding site" evidence="11">
    <location>
        <position position="175"/>
    </location>
    <ligand>
        <name>Mg(2+)</name>
        <dbReference type="ChEBI" id="CHEBI:18420"/>
    </ligand>
</feature>
<feature type="binding site" evidence="11">
    <location>
        <position position="74"/>
    </location>
    <ligand>
        <name>thiamine diphosphate</name>
        <dbReference type="ChEBI" id="CHEBI:58937"/>
    </ligand>
</feature>
<dbReference type="Gene3D" id="3.40.50.970">
    <property type="match status" value="2"/>
</dbReference>
<keyword evidence="4 11" id="KW-0808">Transferase</keyword>
<dbReference type="AlphaFoldDB" id="A0A424YFA7"/>
<dbReference type="InterPro" id="IPR005477">
    <property type="entry name" value="Dxylulose-5-P_synthase"/>
</dbReference>
<dbReference type="GO" id="GO:0030976">
    <property type="term" value="F:thiamine pyrophosphate binding"/>
    <property type="evidence" value="ECO:0007669"/>
    <property type="project" value="UniProtKB-UniRule"/>
</dbReference>
<evidence type="ECO:0000256" key="6">
    <source>
        <dbReference type="ARBA" id="ARBA00022842"/>
    </source>
</evidence>
<evidence type="ECO:0000256" key="7">
    <source>
        <dbReference type="ARBA" id="ARBA00022977"/>
    </source>
</evidence>